<gene>
    <name evidence="2" type="ORF">P8C59_000155</name>
</gene>
<dbReference type="InterPro" id="IPR018744">
    <property type="entry name" value="DUF2293"/>
</dbReference>
<reference evidence="2" key="1">
    <citation type="journal article" date="2023" name="Mol. Plant Microbe Interact.">
        <title>Elucidating the Obligate Nature and Biological Capacity of an Invasive Fungal Corn Pathogen.</title>
        <authorList>
            <person name="MacCready J.S."/>
            <person name="Roggenkamp E.M."/>
            <person name="Gdanetz K."/>
            <person name="Chilvers M.I."/>
        </authorList>
    </citation>
    <scope>NUCLEOTIDE SEQUENCE</scope>
    <source>
        <strain evidence="2">PM02</strain>
    </source>
</reference>
<evidence type="ECO:0000313" key="3">
    <source>
        <dbReference type="Proteomes" id="UP001217918"/>
    </source>
</evidence>
<organism evidence="2 3">
    <name type="scientific">Phyllachora maydis</name>
    <dbReference type="NCBI Taxonomy" id="1825666"/>
    <lineage>
        <taxon>Eukaryota</taxon>
        <taxon>Fungi</taxon>
        <taxon>Dikarya</taxon>
        <taxon>Ascomycota</taxon>
        <taxon>Pezizomycotina</taxon>
        <taxon>Sordariomycetes</taxon>
        <taxon>Sordariomycetidae</taxon>
        <taxon>Phyllachorales</taxon>
        <taxon>Phyllachoraceae</taxon>
        <taxon>Phyllachora</taxon>
    </lineage>
</organism>
<dbReference type="PANTHER" id="PTHR38113">
    <property type="match status" value="1"/>
</dbReference>
<dbReference type="PANTHER" id="PTHR38113:SF1">
    <property type="entry name" value="DUF2293 DOMAIN-CONTAINING PROTEIN"/>
    <property type="match status" value="1"/>
</dbReference>
<sequence>MGSNCRRAPPIISTKHRCYFELVENKDKKKKLDFETTENKEPPPGFEFVPIGNPVLTKACKELSREQGALIFFVILPTVQPQDANPRNNMAEFEELGKHLNRIGLHVRASIVEEARGQLAALGHEVPYENPQTVAPGRPEPIPAKQEDVNKQADAAIRDLFPRIPNPDRERVIGHSFSLKRLQNDEKPVGLASDLPLYRRVQLAVLAHIRHNFTSYDELLRQTSYSNARRLVQPICLDYLVKWRGDEETGRDQLDEILQEVIVISDSESDDDDRAA</sequence>
<accession>A0AAD9HVJ3</accession>
<dbReference type="EMBL" id="JAQQPM010000001">
    <property type="protein sequence ID" value="KAK2066326.1"/>
    <property type="molecule type" value="Genomic_DNA"/>
</dbReference>
<keyword evidence="3" id="KW-1185">Reference proteome</keyword>
<dbReference type="AlphaFoldDB" id="A0AAD9HVJ3"/>
<dbReference type="Pfam" id="PF10056">
    <property type="entry name" value="DUF2293"/>
    <property type="match status" value="1"/>
</dbReference>
<dbReference type="Proteomes" id="UP001217918">
    <property type="component" value="Unassembled WGS sequence"/>
</dbReference>
<protein>
    <recommendedName>
        <fullName evidence="1">DUF2293 domain-containing protein</fullName>
    </recommendedName>
</protein>
<feature type="domain" description="DUF2293" evidence="1">
    <location>
        <begin position="156"/>
        <end position="244"/>
    </location>
</feature>
<name>A0AAD9HVJ3_9PEZI</name>
<evidence type="ECO:0000259" key="1">
    <source>
        <dbReference type="Pfam" id="PF10056"/>
    </source>
</evidence>
<proteinExistence type="predicted"/>
<evidence type="ECO:0000313" key="2">
    <source>
        <dbReference type="EMBL" id="KAK2066326.1"/>
    </source>
</evidence>
<comment type="caution">
    <text evidence="2">The sequence shown here is derived from an EMBL/GenBank/DDBJ whole genome shotgun (WGS) entry which is preliminary data.</text>
</comment>